<organism evidence="1 2">
    <name type="scientific">Mucor flavus</name>
    <dbReference type="NCBI Taxonomy" id="439312"/>
    <lineage>
        <taxon>Eukaryota</taxon>
        <taxon>Fungi</taxon>
        <taxon>Fungi incertae sedis</taxon>
        <taxon>Mucoromycota</taxon>
        <taxon>Mucoromycotina</taxon>
        <taxon>Mucoromycetes</taxon>
        <taxon>Mucorales</taxon>
        <taxon>Mucorineae</taxon>
        <taxon>Mucoraceae</taxon>
        <taxon>Mucor</taxon>
    </lineage>
</organism>
<protein>
    <submittedName>
        <fullName evidence="1">Uncharacterized protein</fullName>
    </submittedName>
</protein>
<dbReference type="EMBL" id="BAABUK010000021">
    <property type="protein sequence ID" value="GAA5814540.1"/>
    <property type="molecule type" value="Genomic_DNA"/>
</dbReference>
<proteinExistence type="predicted"/>
<accession>A0ABP9Z5Z4</accession>
<comment type="caution">
    <text evidence="1">The sequence shown here is derived from an EMBL/GenBank/DDBJ whole genome shotgun (WGS) entry which is preliminary data.</text>
</comment>
<keyword evidence="2" id="KW-1185">Reference proteome</keyword>
<name>A0ABP9Z5Z4_9FUNG</name>
<sequence length="124" mass="13939">MKQLLADHIKKVFACHGALDEQLVDMCTKSQSSRAVDHVDVMLHVVPTLYVDILRKQASDICDKLEDRKRKRRNSGTGLSTDVALTITEEACQAAVQLSRICEITQKFSISENEISECEIHLIL</sequence>
<reference evidence="1 2" key="1">
    <citation type="submission" date="2024-04" db="EMBL/GenBank/DDBJ databases">
        <title>genome sequences of Mucor flavus KT1a and Helicostylum pulchrum KT1b strains isolated from the surface of a dry-aged beef.</title>
        <authorList>
            <person name="Toyotome T."/>
            <person name="Hosono M."/>
            <person name="Torimaru M."/>
            <person name="Fukuda K."/>
            <person name="Mikami N."/>
        </authorList>
    </citation>
    <scope>NUCLEOTIDE SEQUENCE [LARGE SCALE GENOMIC DNA]</scope>
    <source>
        <strain evidence="1 2">KT1a</strain>
    </source>
</reference>
<dbReference type="Proteomes" id="UP001473302">
    <property type="component" value="Unassembled WGS sequence"/>
</dbReference>
<evidence type="ECO:0000313" key="2">
    <source>
        <dbReference type="Proteomes" id="UP001473302"/>
    </source>
</evidence>
<gene>
    <name evidence="1" type="ORF">MFLAVUS_008037</name>
</gene>
<evidence type="ECO:0000313" key="1">
    <source>
        <dbReference type="EMBL" id="GAA5814540.1"/>
    </source>
</evidence>